<dbReference type="EMBL" id="LT934122">
    <property type="protein sequence ID" value="VAI63300.1"/>
    <property type="molecule type" value="Genomic_DNA"/>
</dbReference>
<evidence type="ECO:0000256" key="3">
    <source>
        <dbReference type="ARBA" id="ARBA00022737"/>
    </source>
</evidence>
<evidence type="ECO:0000256" key="5">
    <source>
        <dbReference type="ARBA" id="ARBA00022821"/>
    </source>
</evidence>
<proteinExistence type="inferred from homology"/>
<keyword evidence="4" id="KW-0547">Nucleotide-binding</keyword>
<keyword evidence="3" id="KW-0677">Repeat</keyword>
<feature type="signal peptide" evidence="6">
    <location>
        <begin position="1"/>
        <end position="17"/>
    </location>
</feature>
<name>A0A9R0YYM7_TRITD</name>
<keyword evidence="6" id="KW-0732">Signal</keyword>
<comment type="similarity">
    <text evidence="1">Belongs to the disease resistance NB-LRR family.</text>
</comment>
<evidence type="ECO:0000259" key="7">
    <source>
        <dbReference type="Pfam" id="PF18052"/>
    </source>
</evidence>
<dbReference type="GO" id="GO:0006952">
    <property type="term" value="P:defense response"/>
    <property type="evidence" value="ECO:0007669"/>
    <property type="project" value="UniProtKB-KW"/>
</dbReference>
<keyword evidence="5" id="KW-0611">Plant defense</keyword>
<evidence type="ECO:0000256" key="1">
    <source>
        <dbReference type="ARBA" id="ARBA00008894"/>
    </source>
</evidence>
<feature type="domain" description="Disease resistance N-terminal" evidence="7">
    <location>
        <begin position="12"/>
        <end position="94"/>
    </location>
</feature>
<dbReference type="Gene3D" id="1.20.5.4130">
    <property type="match status" value="1"/>
</dbReference>
<evidence type="ECO:0000256" key="6">
    <source>
        <dbReference type="SAM" id="SignalP"/>
    </source>
</evidence>
<gene>
    <name evidence="8" type="ORF">TRITD_6Bv1G222380</name>
</gene>
<dbReference type="AlphaFoldDB" id="A0A9R0YYM7"/>
<evidence type="ECO:0000313" key="8">
    <source>
        <dbReference type="EMBL" id="VAI63300.1"/>
    </source>
</evidence>
<evidence type="ECO:0000313" key="9">
    <source>
        <dbReference type="Proteomes" id="UP000324705"/>
    </source>
</evidence>
<dbReference type="Pfam" id="PF18052">
    <property type="entry name" value="Rx_N"/>
    <property type="match status" value="1"/>
</dbReference>
<reference evidence="8 9" key="1">
    <citation type="submission" date="2017-09" db="EMBL/GenBank/DDBJ databases">
        <authorList>
            <consortium name="International Durum Wheat Genome Sequencing Consortium (IDWGSC)"/>
            <person name="Milanesi L."/>
        </authorList>
    </citation>
    <scope>NUCLEOTIDE SEQUENCE [LARGE SCALE GENOMIC DNA]</scope>
    <source>
        <strain evidence="9">cv. Svevo</strain>
    </source>
</reference>
<dbReference type="CDD" id="cd14798">
    <property type="entry name" value="RX-CC_like"/>
    <property type="match status" value="1"/>
</dbReference>
<organism evidence="8 9">
    <name type="scientific">Triticum turgidum subsp. durum</name>
    <name type="common">Durum wheat</name>
    <name type="synonym">Triticum durum</name>
    <dbReference type="NCBI Taxonomy" id="4567"/>
    <lineage>
        <taxon>Eukaryota</taxon>
        <taxon>Viridiplantae</taxon>
        <taxon>Streptophyta</taxon>
        <taxon>Embryophyta</taxon>
        <taxon>Tracheophyta</taxon>
        <taxon>Spermatophyta</taxon>
        <taxon>Magnoliopsida</taxon>
        <taxon>Liliopsida</taxon>
        <taxon>Poales</taxon>
        <taxon>Poaceae</taxon>
        <taxon>BOP clade</taxon>
        <taxon>Pooideae</taxon>
        <taxon>Triticodae</taxon>
        <taxon>Triticeae</taxon>
        <taxon>Triticinae</taxon>
        <taxon>Triticum</taxon>
    </lineage>
</organism>
<feature type="chain" id="PRO_5040169331" description="Disease resistance N-terminal domain-containing protein" evidence="6">
    <location>
        <begin position="18"/>
        <end position="116"/>
    </location>
</feature>
<dbReference type="Gramene" id="TRITD6Bv1G222380.1">
    <property type="protein sequence ID" value="TRITD6Bv1G222380.1"/>
    <property type="gene ID" value="TRITD6Bv1G222380"/>
</dbReference>
<accession>A0A9R0YYM7</accession>
<protein>
    <recommendedName>
        <fullName evidence="7">Disease resistance N-terminal domain-containing protein</fullName>
    </recommendedName>
</protein>
<dbReference type="InterPro" id="IPR041118">
    <property type="entry name" value="Rx_N"/>
</dbReference>
<evidence type="ECO:0000256" key="4">
    <source>
        <dbReference type="ARBA" id="ARBA00022741"/>
    </source>
</evidence>
<dbReference type="Proteomes" id="UP000324705">
    <property type="component" value="Chromosome 6B"/>
</dbReference>
<dbReference type="InterPro" id="IPR038005">
    <property type="entry name" value="RX-like_CC"/>
</dbReference>
<keyword evidence="9" id="KW-1185">Reference proteome</keyword>
<sequence length="116" mass="13053">MAHVAGLLASAVVSAVGNKLGSAIGDEVTMLWNFKDDLKDLKDTLQYMEVALKDAERRSVSEELVRLWLNQLKNAAYDISYMLDEFQANSEPASRKVYICRPCLISIDFWLINIPS</sequence>
<evidence type="ECO:0000256" key="2">
    <source>
        <dbReference type="ARBA" id="ARBA00022614"/>
    </source>
</evidence>
<dbReference type="GO" id="GO:0000166">
    <property type="term" value="F:nucleotide binding"/>
    <property type="evidence" value="ECO:0007669"/>
    <property type="project" value="UniProtKB-KW"/>
</dbReference>
<keyword evidence="2" id="KW-0433">Leucine-rich repeat</keyword>